<dbReference type="PANTHER" id="PTHR47691:SF3">
    <property type="entry name" value="HTH-TYPE TRANSCRIPTIONAL REGULATOR RV0890C-RELATED"/>
    <property type="match status" value="1"/>
</dbReference>
<dbReference type="InterPro" id="IPR000792">
    <property type="entry name" value="Tscrpt_reg_LuxR_C"/>
</dbReference>
<keyword evidence="2" id="KW-0723">Serine/threonine-protein kinase</keyword>
<dbReference type="SUPFAM" id="SSF52540">
    <property type="entry name" value="P-loop containing nucleoside triphosphate hydrolases"/>
    <property type="match status" value="1"/>
</dbReference>
<dbReference type="SMART" id="SM00421">
    <property type="entry name" value="HTH_LUXR"/>
    <property type="match status" value="1"/>
</dbReference>
<dbReference type="GO" id="GO:0006355">
    <property type="term" value="P:regulation of DNA-templated transcription"/>
    <property type="evidence" value="ECO:0007669"/>
    <property type="project" value="InterPro"/>
</dbReference>
<dbReference type="Pfam" id="PF00196">
    <property type="entry name" value="GerE"/>
    <property type="match status" value="1"/>
</dbReference>
<accession>A0A1H3P4V7</accession>
<dbReference type="PROSITE" id="PS00622">
    <property type="entry name" value="HTH_LUXR_1"/>
    <property type="match status" value="1"/>
</dbReference>
<organism evidence="2 3">
    <name type="scientific">Amycolatopsis xylanica</name>
    <dbReference type="NCBI Taxonomy" id="589385"/>
    <lineage>
        <taxon>Bacteria</taxon>
        <taxon>Bacillati</taxon>
        <taxon>Actinomycetota</taxon>
        <taxon>Actinomycetes</taxon>
        <taxon>Pseudonocardiales</taxon>
        <taxon>Pseudonocardiaceae</taxon>
        <taxon>Amycolatopsis</taxon>
    </lineage>
</organism>
<dbReference type="Gene3D" id="1.25.40.10">
    <property type="entry name" value="Tetratricopeptide repeat domain"/>
    <property type="match status" value="2"/>
</dbReference>
<dbReference type="Gene3D" id="3.40.50.300">
    <property type="entry name" value="P-loop containing nucleotide triphosphate hydrolases"/>
    <property type="match status" value="1"/>
</dbReference>
<keyword evidence="2" id="KW-0418">Kinase</keyword>
<evidence type="ECO:0000259" key="1">
    <source>
        <dbReference type="PROSITE" id="PS50043"/>
    </source>
</evidence>
<dbReference type="SUPFAM" id="SSF48452">
    <property type="entry name" value="TPR-like"/>
    <property type="match status" value="1"/>
</dbReference>
<gene>
    <name evidence="2" type="ORF">SAMN05421504_10818</name>
</gene>
<dbReference type="GO" id="GO:0004674">
    <property type="term" value="F:protein serine/threonine kinase activity"/>
    <property type="evidence" value="ECO:0007669"/>
    <property type="project" value="UniProtKB-KW"/>
</dbReference>
<dbReference type="PRINTS" id="PR00038">
    <property type="entry name" value="HTHLUXR"/>
</dbReference>
<dbReference type="SUPFAM" id="SSF46894">
    <property type="entry name" value="C-terminal effector domain of the bipartite response regulators"/>
    <property type="match status" value="1"/>
</dbReference>
<evidence type="ECO:0000313" key="3">
    <source>
        <dbReference type="Proteomes" id="UP000199515"/>
    </source>
</evidence>
<name>A0A1H3P4V7_9PSEU</name>
<sequence length="862" mass="93553">MTGDASPEGSDQPALADHLRRLEQLIAASLRLEPGIDQAAALAEVQRVSASALRAAVAGARGQGVTWRELAKGVGMPAMTLHGQFRSGRGVIAVGNSTTDPPKPAVRQPGAAAQKRYVCPPPRDRFIGRERELTELRGVLAKNRMVTLVGCAGVGKSRLAGEFLRATAGRGYGGGVWWVDLAPLADGSQVTEAVNSAIRDGRNGWKPINEDRGNALLVLDSCEHLVDDCAELLEQLSDSHPQLHVLATSREALRTLGEVIVSIEPLVAAAPSASDPRGVDAVRLFVDRARSAVPTWELTDELVPVVAELCRRLDGLPLAVELAARQIGVLPPASLLEQADQRLDLLAGGARTAPERHQSLRAAIEWSYDLLCPLGQEVFRRVAILPGAFDMHAATAVCADLGTGPDELWPVLTDLAAKSLLVARPGTATRFVLLESLRKFGRERLAEEHELAGAHERLLAWLAALSEDWLFDADENPSQIYEEQHLLHYAVTVAEELKDARFPLLSLALASWWRRQGDFRQTRQLIERILPSLPEDSPIRARGLIELARGLEIRGDYVEAELHAKESLTLSSRLDQPTLVVRALMALSSAYRGLENAASALEVDVRAVELLRSLDRPAMLASTLALVAWDLVLRHRYADAQSTVDEVLALLDSNPEEGTLAAVTHTAGTIALMRDQLEEAARQFTRSLTATMLDADSPPEALEGLAAVAARSGQPERALRLFAAAKATKLAISAVTEPWSARLMAEEMAAARGQLPEAKVMRAQAEGAALTAEQAIDYALHDTLPTVPAWDSEQVLTPREHQVADLVAQGLTNKQIALRLAISPRTVVSHLEHIRTKLDLPTRAHITAWVTRMRFETVHSRH</sequence>
<dbReference type="RefSeq" id="WP_091295192.1">
    <property type="nucleotide sequence ID" value="NZ_FNON01000008.1"/>
</dbReference>
<dbReference type="PROSITE" id="PS50043">
    <property type="entry name" value="HTH_LUXR_2"/>
    <property type="match status" value="1"/>
</dbReference>
<reference evidence="2 3" key="1">
    <citation type="submission" date="2016-10" db="EMBL/GenBank/DDBJ databases">
        <authorList>
            <person name="de Groot N.N."/>
        </authorList>
    </citation>
    <scope>NUCLEOTIDE SEQUENCE [LARGE SCALE GENOMIC DNA]</scope>
    <source>
        <strain evidence="2 3">CPCC 202699</strain>
    </source>
</reference>
<dbReference type="InterPro" id="IPR016032">
    <property type="entry name" value="Sig_transdc_resp-reg_C-effctor"/>
</dbReference>
<evidence type="ECO:0000313" key="2">
    <source>
        <dbReference type="EMBL" id="SDY96091.1"/>
    </source>
</evidence>
<dbReference type="InterPro" id="IPR027417">
    <property type="entry name" value="P-loop_NTPase"/>
</dbReference>
<dbReference type="STRING" id="589385.SAMN05421504_10818"/>
<dbReference type="InterPro" id="IPR011990">
    <property type="entry name" value="TPR-like_helical_dom_sf"/>
</dbReference>
<dbReference type="EMBL" id="FNON01000008">
    <property type="protein sequence ID" value="SDY96091.1"/>
    <property type="molecule type" value="Genomic_DNA"/>
</dbReference>
<dbReference type="GO" id="GO:0003677">
    <property type="term" value="F:DNA binding"/>
    <property type="evidence" value="ECO:0007669"/>
    <property type="project" value="InterPro"/>
</dbReference>
<keyword evidence="3" id="KW-1185">Reference proteome</keyword>
<dbReference type="CDD" id="cd06170">
    <property type="entry name" value="LuxR_C_like"/>
    <property type="match status" value="1"/>
</dbReference>
<dbReference type="Proteomes" id="UP000199515">
    <property type="component" value="Unassembled WGS sequence"/>
</dbReference>
<protein>
    <submittedName>
        <fullName evidence="2">Non-specific serine/threonine protein kinase</fullName>
    </submittedName>
</protein>
<dbReference type="Gene3D" id="1.10.10.10">
    <property type="entry name" value="Winged helix-like DNA-binding domain superfamily/Winged helix DNA-binding domain"/>
    <property type="match status" value="1"/>
</dbReference>
<dbReference type="InterPro" id="IPR036388">
    <property type="entry name" value="WH-like_DNA-bd_sf"/>
</dbReference>
<dbReference type="AlphaFoldDB" id="A0A1H3P4V7"/>
<feature type="domain" description="HTH luxR-type" evidence="1">
    <location>
        <begin position="789"/>
        <end position="854"/>
    </location>
</feature>
<keyword evidence="2" id="KW-0808">Transferase</keyword>
<dbReference type="PANTHER" id="PTHR47691">
    <property type="entry name" value="REGULATOR-RELATED"/>
    <property type="match status" value="1"/>
</dbReference>
<proteinExistence type="predicted"/>
<dbReference type="OrthoDB" id="9812579at2"/>